<evidence type="ECO:0000313" key="5">
    <source>
        <dbReference type="Proteomes" id="UP000215043"/>
    </source>
</evidence>
<dbReference type="EMBL" id="CP022752">
    <property type="protein sequence ID" value="ASU78406.1"/>
    <property type="molecule type" value="Genomic_DNA"/>
</dbReference>
<dbReference type="InterPro" id="IPR006311">
    <property type="entry name" value="TAT_signal"/>
</dbReference>
<dbReference type="PANTHER" id="PTHR10091">
    <property type="entry name" value="ALDOSE-1-EPIMERASE"/>
    <property type="match status" value="1"/>
</dbReference>
<dbReference type="PANTHER" id="PTHR10091:SF0">
    <property type="entry name" value="GALACTOSE MUTAROTASE"/>
    <property type="match status" value="1"/>
</dbReference>
<dbReference type="InterPro" id="IPR037480">
    <property type="entry name" value="YihR-like"/>
</dbReference>
<dbReference type="InterPro" id="IPR008183">
    <property type="entry name" value="Aldose_1/G6P_1-epimerase"/>
</dbReference>
<dbReference type="SUPFAM" id="SSF74650">
    <property type="entry name" value="Galactose mutarotase-like"/>
    <property type="match status" value="1"/>
</dbReference>
<feature type="compositionally biased region" description="Low complexity" evidence="1">
    <location>
        <begin position="28"/>
        <end position="38"/>
    </location>
</feature>
<evidence type="ECO:0000256" key="1">
    <source>
        <dbReference type="SAM" id="MobiDB-lite"/>
    </source>
</evidence>
<organism evidence="2 5">
    <name type="scientific">Actinopolyspora erythraea</name>
    <dbReference type="NCBI Taxonomy" id="414996"/>
    <lineage>
        <taxon>Bacteria</taxon>
        <taxon>Bacillati</taxon>
        <taxon>Actinomycetota</taxon>
        <taxon>Actinomycetes</taxon>
        <taxon>Actinopolysporales</taxon>
        <taxon>Actinopolysporaceae</taxon>
        <taxon>Actinopolyspora</taxon>
    </lineage>
</organism>
<dbReference type="AlphaFoldDB" id="A0A099D6V9"/>
<dbReference type="GO" id="GO:0033499">
    <property type="term" value="P:galactose catabolic process via UDP-galactose, Leloir pathway"/>
    <property type="evidence" value="ECO:0007669"/>
    <property type="project" value="TreeGrafter"/>
</dbReference>
<evidence type="ECO:0000313" key="2">
    <source>
        <dbReference type="EMBL" id="ASU78406.1"/>
    </source>
</evidence>
<sequence>MNDAGSTGRAWSRRGALTTLTATTATAALGTTAAARSTGRGHRPAGHDRAEQTASGRLYELRSGHHRAVVGGVAASLLSWQVAGTEMLLTHPPDDVGEGFQGKTILPWPNRIDQGSYEFDGERFQVPINEPSRQSALHGLMNFVEWEPVRRRSDSVTLRYLLHPQYGYPFRMEFLVEYTLDRHGPRCTLTAENTGDDRAPVGWANHTYIAAGPGGTDGMELRLPAKTYYRTNDRLIPTGTASVSGTEYDFRDGRTIGSTRMDTAFTGLSRDGWGNATVRFGGTAGADVLLWVDGSYDYLQVYTDDAPSERRPQPARSGITVEPNTCPPNAFVTGESVLVLRPGQRHTATWGLRVLG</sequence>
<evidence type="ECO:0000313" key="4">
    <source>
        <dbReference type="Proteomes" id="UP000029737"/>
    </source>
</evidence>
<dbReference type="GO" id="GO:0030246">
    <property type="term" value="F:carbohydrate binding"/>
    <property type="evidence" value="ECO:0007669"/>
    <property type="project" value="InterPro"/>
</dbReference>
<dbReference type="eggNOG" id="COG2017">
    <property type="taxonomic scope" value="Bacteria"/>
</dbReference>
<dbReference type="Pfam" id="PF01263">
    <property type="entry name" value="Aldose_epim"/>
    <property type="match status" value="1"/>
</dbReference>
<evidence type="ECO:0000313" key="3">
    <source>
        <dbReference type="EMBL" id="KGI81893.1"/>
    </source>
</evidence>
<dbReference type="HOGENOM" id="CLU_052486_1_1_11"/>
<dbReference type="PROSITE" id="PS51318">
    <property type="entry name" value="TAT"/>
    <property type="match status" value="1"/>
</dbReference>
<reference evidence="2 5" key="2">
    <citation type="submission" date="2017-08" db="EMBL/GenBank/DDBJ databases">
        <title>The complete genome sequence of moderately halophilic actinomycete Actinopolyspora erythraea YIM 90600, the producer of novel erythromycin, novel actinopolysporins A-C and tubercidin.</title>
        <authorList>
            <person name="Yin M."/>
            <person name="Tang S."/>
        </authorList>
    </citation>
    <scope>NUCLEOTIDE SEQUENCE [LARGE SCALE GENOMIC DNA]</scope>
    <source>
        <strain evidence="2 5">YIM 90600</strain>
    </source>
</reference>
<name>A0A099D6V9_9ACTN</name>
<proteinExistence type="predicted"/>
<dbReference type="Proteomes" id="UP000029737">
    <property type="component" value="Unassembled WGS sequence"/>
</dbReference>
<dbReference type="EMBL" id="JPMV01000014">
    <property type="protein sequence ID" value="KGI81893.1"/>
    <property type="molecule type" value="Genomic_DNA"/>
</dbReference>
<dbReference type="Proteomes" id="UP000215043">
    <property type="component" value="Chromosome"/>
</dbReference>
<protein>
    <submittedName>
        <fullName evidence="2">Aldose epimerase</fullName>
    </submittedName>
</protein>
<dbReference type="InterPro" id="IPR014718">
    <property type="entry name" value="GH-type_carb-bd"/>
</dbReference>
<dbReference type="GO" id="GO:0006006">
    <property type="term" value="P:glucose metabolic process"/>
    <property type="evidence" value="ECO:0007669"/>
    <property type="project" value="TreeGrafter"/>
</dbReference>
<keyword evidence="4" id="KW-1185">Reference proteome</keyword>
<accession>A0A099D6V9</accession>
<dbReference type="InterPro" id="IPR011013">
    <property type="entry name" value="Gal_mutarotase_sf_dom"/>
</dbReference>
<dbReference type="Gene3D" id="2.70.98.10">
    <property type="match status" value="1"/>
</dbReference>
<dbReference type="OrthoDB" id="4739604at2"/>
<gene>
    <name evidence="2" type="ORF">CDG81_09040</name>
    <name evidence="3" type="ORF">IL38_07630</name>
</gene>
<dbReference type="GO" id="GO:0004034">
    <property type="term" value="F:aldose 1-epimerase activity"/>
    <property type="evidence" value="ECO:0007669"/>
    <property type="project" value="TreeGrafter"/>
</dbReference>
<dbReference type="RefSeq" id="WP_043571746.1">
    <property type="nucleotide sequence ID" value="NZ_CP022752.1"/>
</dbReference>
<feature type="region of interest" description="Disordered" evidence="1">
    <location>
        <begin position="28"/>
        <end position="52"/>
    </location>
</feature>
<dbReference type="KEGG" id="aey:CDG81_09040"/>
<dbReference type="CDD" id="cd09022">
    <property type="entry name" value="Aldose_epim_Ec_YihR"/>
    <property type="match status" value="1"/>
</dbReference>
<reference evidence="3 4" key="1">
    <citation type="journal article" date="2014" name="PLoS ONE">
        <title>Identification and Characterization of a New Erythromycin Biosynthetic Gene Cluster in Actinopolyspora erythraea YIM90600, a Novel Erythronolide-Producing Halophilic Actinomycete Isolated from Salt Field.</title>
        <authorList>
            <person name="Chen D."/>
            <person name="Feng J."/>
            <person name="Huang L."/>
            <person name="Zhang Q."/>
            <person name="Wu J."/>
            <person name="Zhu X."/>
            <person name="Duan Y."/>
            <person name="Xu Z."/>
        </authorList>
    </citation>
    <scope>NUCLEOTIDE SEQUENCE [LARGE SCALE GENOMIC DNA]</scope>
    <source>
        <strain evidence="3 4">YIM90600</strain>
    </source>
</reference>